<dbReference type="AlphaFoldDB" id="A0A9X1QGM4"/>
<protein>
    <submittedName>
        <fullName evidence="1">Uncharacterized protein</fullName>
    </submittedName>
</protein>
<comment type="caution">
    <text evidence="1">The sequence shown here is derived from an EMBL/GenBank/DDBJ whole genome shotgun (WGS) entry which is preliminary data.</text>
</comment>
<proteinExistence type="predicted"/>
<gene>
    <name evidence="1" type="ORF">L0661_19600</name>
</gene>
<dbReference type="Proteomes" id="UP001139411">
    <property type="component" value="Unassembled WGS sequence"/>
</dbReference>
<dbReference type="RefSeq" id="WP_235178873.1">
    <property type="nucleotide sequence ID" value="NZ_JAKFFV010000012.1"/>
</dbReference>
<organism evidence="1 2">
    <name type="scientific">Dyadobacter chenhuakuii</name>
    <dbReference type="NCBI Taxonomy" id="2909339"/>
    <lineage>
        <taxon>Bacteria</taxon>
        <taxon>Pseudomonadati</taxon>
        <taxon>Bacteroidota</taxon>
        <taxon>Cytophagia</taxon>
        <taxon>Cytophagales</taxon>
        <taxon>Spirosomataceae</taxon>
        <taxon>Dyadobacter</taxon>
    </lineage>
</organism>
<accession>A0A9X1QGM4</accession>
<sequence length="57" mass="6135">MKVRSVSESNAEGSYDASLDRLEDKDLFPAKTAIAKATLSKASLPVRKAKLLNSPSK</sequence>
<reference evidence="1" key="1">
    <citation type="submission" date="2022-01" db="EMBL/GenBank/DDBJ databases">
        <title>Novel species in genus Dyadobacter.</title>
        <authorList>
            <person name="Ma C."/>
        </authorList>
    </citation>
    <scope>NUCLEOTIDE SEQUENCE</scope>
    <source>
        <strain evidence="1">CY357</strain>
    </source>
</reference>
<name>A0A9X1QGM4_9BACT</name>
<dbReference type="EMBL" id="JAKFFV010000012">
    <property type="protein sequence ID" value="MCF2500534.1"/>
    <property type="molecule type" value="Genomic_DNA"/>
</dbReference>
<evidence type="ECO:0000313" key="1">
    <source>
        <dbReference type="EMBL" id="MCF2500534.1"/>
    </source>
</evidence>
<evidence type="ECO:0000313" key="2">
    <source>
        <dbReference type="Proteomes" id="UP001139411"/>
    </source>
</evidence>